<keyword evidence="1" id="KW-1133">Transmembrane helix</keyword>
<dbReference type="EMBL" id="MN740356">
    <property type="protein sequence ID" value="QHU02359.1"/>
    <property type="molecule type" value="Genomic_DNA"/>
</dbReference>
<reference evidence="3" key="1">
    <citation type="journal article" date="2020" name="Nature">
        <title>Giant virus diversity and host interactions through global metagenomics.</title>
        <authorList>
            <person name="Schulz F."/>
            <person name="Roux S."/>
            <person name="Paez-Espino D."/>
            <person name="Jungbluth S."/>
            <person name="Walsh D.A."/>
            <person name="Denef V.J."/>
            <person name="McMahon K.D."/>
            <person name="Konstantinidis K.T."/>
            <person name="Eloe-Fadrosh E.A."/>
            <person name="Kyrpides N.C."/>
            <person name="Woyke T."/>
        </authorList>
    </citation>
    <scope>NUCLEOTIDE SEQUENCE</scope>
    <source>
        <strain evidence="3">GVMAG-M-3300025880-75</strain>
    </source>
</reference>
<feature type="transmembrane region" description="Helical" evidence="1">
    <location>
        <begin position="12"/>
        <end position="30"/>
    </location>
</feature>
<feature type="transmembrane region" description="Helical" evidence="1">
    <location>
        <begin position="36"/>
        <end position="56"/>
    </location>
</feature>
<organism evidence="3">
    <name type="scientific">viral metagenome</name>
    <dbReference type="NCBI Taxonomy" id="1070528"/>
    <lineage>
        <taxon>unclassified sequences</taxon>
        <taxon>metagenomes</taxon>
        <taxon>organismal metagenomes</taxon>
    </lineage>
</organism>
<dbReference type="AlphaFoldDB" id="A0A6C0J9Q2"/>
<evidence type="ECO:0000313" key="3">
    <source>
        <dbReference type="EMBL" id="QHU02359.1"/>
    </source>
</evidence>
<dbReference type="InterPro" id="IPR012347">
    <property type="entry name" value="Ferritin-like"/>
</dbReference>
<sequence length="152" mass="17566">MKFMFYKKKIIMFIVMVIVGMLFNPMNILANSFTDLYISLTLFYGGLLMASNMLWAHEIVHYLLSGHFNSLSFMIGIILSISVSILLLRKQLLVDGNQWLKRMISHHSTAITTTSKLLENPDNFKNKPQLFRLAKDIVYNQNVEILSMKSML</sequence>
<dbReference type="Gene3D" id="1.20.1260.10">
    <property type="match status" value="1"/>
</dbReference>
<keyword evidence="1" id="KW-0472">Membrane</keyword>
<evidence type="ECO:0000256" key="1">
    <source>
        <dbReference type="SAM" id="Phobius"/>
    </source>
</evidence>
<accession>A0A6C0J9Q2</accession>
<protein>
    <recommendedName>
        <fullName evidence="2">DUF305 domain-containing protein</fullName>
    </recommendedName>
</protein>
<feature type="transmembrane region" description="Helical" evidence="1">
    <location>
        <begin position="68"/>
        <end position="88"/>
    </location>
</feature>
<dbReference type="Pfam" id="PF03713">
    <property type="entry name" value="DUF305"/>
    <property type="match status" value="1"/>
</dbReference>
<proteinExistence type="predicted"/>
<dbReference type="InterPro" id="IPR005183">
    <property type="entry name" value="DUF305_CopM-like"/>
</dbReference>
<name>A0A6C0J9Q2_9ZZZZ</name>
<feature type="domain" description="DUF305" evidence="2">
    <location>
        <begin position="97"/>
        <end position="152"/>
    </location>
</feature>
<evidence type="ECO:0000259" key="2">
    <source>
        <dbReference type="Pfam" id="PF03713"/>
    </source>
</evidence>
<keyword evidence="1" id="KW-0812">Transmembrane</keyword>